<dbReference type="InterPro" id="IPR016061">
    <property type="entry name" value="Pro-tRNA_ligase_II_C"/>
</dbReference>
<comment type="caution">
    <text evidence="9">The sequence shown here is derived from an EMBL/GenBank/DDBJ whole genome shotgun (WGS) entry which is preliminary data.</text>
</comment>
<dbReference type="SUPFAM" id="SSF64586">
    <property type="entry name" value="C-terminal domain of ProRS"/>
    <property type="match status" value="1"/>
</dbReference>
<dbReference type="InterPro" id="IPR004499">
    <property type="entry name" value="Pro-tRNA-ligase_IIa_arc-type"/>
</dbReference>
<dbReference type="SUPFAM" id="SSF55681">
    <property type="entry name" value="Class II aaRS and biotin synthetases"/>
    <property type="match status" value="1"/>
</dbReference>
<dbReference type="InterPro" id="IPR017449">
    <property type="entry name" value="Pro-tRNA_synth_II"/>
</dbReference>
<dbReference type="NCBIfam" id="TIGR00408">
    <property type="entry name" value="proS_fam_I"/>
    <property type="match status" value="1"/>
</dbReference>
<gene>
    <name evidence="7" type="primary">proS</name>
    <name evidence="9" type="ORF">ABID41_000560</name>
</gene>
<dbReference type="CDD" id="cd00778">
    <property type="entry name" value="ProRS_core_arch_euk"/>
    <property type="match status" value="1"/>
</dbReference>
<keyword evidence="5 7" id="KW-0648">Protein biosynthesis</keyword>
<dbReference type="PANTHER" id="PTHR43382:SF2">
    <property type="entry name" value="BIFUNCTIONAL GLUTAMATE_PROLINE--TRNA LIGASE"/>
    <property type="match status" value="1"/>
</dbReference>
<proteinExistence type="inferred from homology"/>
<reference evidence="9 10" key="1">
    <citation type="submission" date="2024-06" db="EMBL/GenBank/DDBJ databases">
        <title>Genomic Encyclopedia of Type Strains, Phase IV (KMG-IV): sequencing the most valuable type-strain genomes for metagenomic binning, comparative biology and taxonomic classification.</title>
        <authorList>
            <person name="Goeker M."/>
        </authorList>
    </citation>
    <scope>NUCLEOTIDE SEQUENCE [LARGE SCALE GENOMIC DNA]</scope>
    <source>
        <strain evidence="9 10">DSM 17809</strain>
    </source>
</reference>
<evidence type="ECO:0000256" key="7">
    <source>
        <dbReference type="HAMAP-Rule" id="MF_01571"/>
    </source>
</evidence>
<feature type="domain" description="Aminoacyl-transfer RNA synthetases class-II family profile" evidence="8">
    <location>
        <begin position="37"/>
        <end position="297"/>
    </location>
</feature>
<evidence type="ECO:0000256" key="1">
    <source>
        <dbReference type="ARBA" id="ARBA00022490"/>
    </source>
</evidence>
<dbReference type="InterPro" id="IPR045864">
    <property type="entry name" value="aa-tRNA-synth_II/BPL/LPL"/>
</dbReference>
<dbReference type="Gene3D" id="3.30.930.10">
    <property type="entry name" value="Bira Bifunctional Protein, Domain 2"/>
    <property type="match status" value="1"/>
</dbReference>
<keyword evidence="4 7" id="KW-0067">ATP-binding</keyword>
<accession>A0ABV2EEL0</accession>
<evidence type="ECO:0000256" key="6">
    <source>
        <dbReference type="ARBA" id="ARBA00023146"/>
    </source>
</evidence>
<comment type="catalytic activity">
    <reaction evidence="7">
        <text>tRNA(Pro) + L-proline + ATP = L-prolyl-tRNA(Pro) + AMP + diphosphate</text>
        <dbReference type="Rhea" id="RHEA:14305"/>
        <dbReference type="Rhea" id="RHEA-COMP:9700"/>
        <dbReference type="Rhea" id="RHEA-COMP:9702"/>
        <dbReference type="ChEBI" id="CHEBI:30616"/>
        <dbReference type="ChEBI" id="CHEBI:33019"/>
        <dbReference type="ChEBI" id="CHEBI:60039"/>
        <dbReference type="ChEBI" id="CHEBI:78442"/>
        <dbReference type="ChEBI" id="CHEBI:78532"/>
        <dbReference type="ChEBI" id="CHEBI:456215"/>
        <dbReference type="EC" id="6.1.1.15"/>
    </reaction>
</comment>
<dbReference type="Pfam" id="PF00587">
    <property type="entry name" value="tRNA-synt_2b"/>
    <property type="match status" value="1"/>
</dbReference>
<dbReference type="Gene3D" id="3.40.50.800">
    <property type="entry name" value="Anticodon-binding domain"/>
    <property type="match status" value="1"/>
</dbReference>
<dbReference type="RefSeq" id="WP_331928337.1">
    <property type="nucleotide sequence ID" value="NZ_JBEPLU010000001.1"/>
</dbReference>
<keyword evidence="6 7" id="KW-0030">Aminoacyl-tRNA synthetase</keyword>
<evidence type="ECO:0000259" key="8">
    <source>
        <dbReference type="PROSITE" id="PS50862"/>
    </source>
</evidence>
<comment type="similarity">
    <text evidence="7">Belongs to the class-II aminoacyl-tRNA synthetase family. ProS type 3 subfamily.</text>
</comment>
<evidence type="ECO:0000313" key="10">
    <source>
        <dbReference type="Proteomes" id="UP001549110"/>
    </source>
</evidence>
<dbReference type="Pfam" id="PF03129">
    <property type="entry name" value="HGTP_anticodon"/>
    <property type="match status" value="1"/>
</dbReference>
<dbReference type="Proteomes" id="UP001549110">
    <property type="component" value="Unassembled WGS sequence"/>
</dbReference>
<comment type="subcellular location">
    <subcellularLocation>
        <location evidence="7">Cytoplasm</location>
    </subcellularLocation>
</comment>
<evidence type="ECO:0000313" key="9">
    <source>
        <dbReference type="EMBL" id="MET3525465.1"/>
    </source>
</evidence>
<protein>
    <recommendedName>
        <fullName evidence="7">Proline--tRNA ligase</fullName>
        <ecNumber evidence="7">6.1.1.15</ecNumber>
    </recommendedName>
    <alternativeName>
        <fullName evidence="7">Prolyl-tRNA synthetase</fullName>
        <shortName evidence="7">ProRS</shortName>
    </alternativeName>
</protein>
<evidence type="ECO:0000256" key="3">
    <source>
        <dbReference type="ARBA" id="ARBA00022741"/>
    </source>
</evidence>
<keyword evidence="1 7" id="KW-0963">Cytoplasm</keyword>
<evidence type="ECO:0000256" key="5">
    <source>
        <dbReference type="ARBA" id="ARBA00022917"/>
    </source>
</evidence>
<dbReference type="InterPro" id="IPR033721">
    <property type="entry name" value="ProRS_core_arch_euk"/>
</dbReference>
<dbReference type="InterPro" id="IPR002314">
    <property type="entry name" value="aa-tRNA-synt_IIb"/>
</dbReference>
<name>A0ABV2EEL0_9CAUL</name>
<dbReference type="PROSITE" id="PS50862">
    <property type="entry name" value="AA_TRNA_LIGASE_II"/>
    <property type="match status" value="1"/>
</dbReference>
<sequence length="519" mass="58247">MQRALSVSRMTGNKSTFPDWYQAIVREADMAEVSPVRGSMIIKPWGYGVWERIQQTMDRRIKEMGVENCYFPLFIPLGFFAKEAEHVDGFAKEMAVVTHHRLKSIDGKLQPDPDAKLEEPLIVRPTSETIIGDAFSRWIKSYRDLPLKINQWANVVRWEMRTRLFLRTSEFLWQEGHTAHSTREDALASTLQALEMYREFSENVLAMPVIAGEKPENERFPGADNTFSIEAMMQDGKALQAGTSHYLGVSFARAQNIRFQSDSGEMEFCHTSSWGTSTRMIGGVIMTHGDDDGLRLPPAIAPRQIVVVPMLRGKEEDAQVLAYAQALVKDLHGQVALGEPIRALLDSRDQKSADKRWNWVRRGAPIIIELGPRDAGNGQVSFMRRDQLRDGDKVRSQALGRDEFVAHAPALLAEIQQALYDEAKARLVANIRTDLTSFDQVAEYFGAVSDDEEETAAFKGWVRAPWSRPTGAALDEIEQKLKAYKLTLRNAPADQPSSFGACIFSGAPGVEEILIGRAY</sequence>
<dbReference type="InterPro" id="IPR036621">
    <property type="entry name" value="Anticodon-bd_dom_sf"/>
</dbReference>
<comment type="domain">
    <text evidence="7">Consists of three domains: the N-terminal catalytic domain, the anticodon-binding domain and the C-terminal extension.</text>
</comment>
<dbReference type="InterPro" id="IPR006195">
    <property type="entry name" value="aa-tRNA-synth_II"/>
</dbReference>
<comment type="function">
    <text evidence="7">Catalyzes the attachment of proline to tRNA(Pro) in a two-step reaction: proline is first activated by ATP to form Pro-AMP and then transferred to the acceptor end of tRNA(Pro).</text>
</comment>
<keyword evidence="2 7" id="KW-0436">Ligase</keyword>
<dbReference type="Gene3D" id="3.30.110.30">
    <property type="entry name" value="C-terminal domain of ProRS"/>
    <property type="match status" value="1"/>
</dbReference>
<evidence type="ECO:0000256" key="2">
    <source>
        <dbReference type="ARBA" id="ARBA00022598"/>
    </source>
</evidence>
<comment type="subunit">
    <text evidence="7">Homodimer.</text>
</comment>
<organism evidence="9 10">
    <name type="scientific">Phenylobacterium koreense</name>
    <dbReference type="NCBI Taxonomy" id="266125"/>
    <lineage>
        <taxon>Bacteria</taxon>
        <taxon>Pseudomonadati</taxon>
        <taxon>Pseudomonadota</taxon>
        <taxon>Alphaproteobacteria</taxon>
        <taxon>Caulobacterales</taxon>
        <taxon>Caulobacteraceae</taxon>
        <taxon>Phenylobacterium</taxon>
    </lineage>
</organism>
<dbReference type="InterPro" id="IPR004154">
    <property type="entry name" value="Anticodon-bd"/>
</dbReference>
<dbReference type="HAMAP" id="MF_01571">
    <property type="entry name" value="Pro_tRNA_synth_type3"/>
    <property type="match status" value="1"/>
</dbReference>
<dbReference type="SMART" id="SM00946">
    <property type="entry name" value="ProRS-C_1"/>
    <property type="match status" value="1"/>
</dbReference>
<dbReference type="SUPFAM" id="SSF52954">
    <property type="entry name" value="Class II aaRS ABD-related"/>
    <property type="match status" value="1"/>
</dbReference>
<dbReference type="PANTHER" id="PTHR43382">
    <property type="entry name" value="PROLYL-TRNA SYNTHETASE"/>
    <property type="match status" value="1"/>
</dbReference>
<evidence type="ECO:0000256" key="4">
    <source>
        <dbReference type="ARBA" id="ARBA00022840"/>
    </source>
</evidence>
<keyword evidence="10" id="KW-1185">Reference proteome</keyword>
<keyword evidence="3 7" id="KW-0547">Nucleotide-binding</keyword>
<dbReference type="GO" id="GO:0004827">
    <property type="term" value="F:proline-tRNA ligase activity"/>
    <property type="evidence" value="ECO:0007669"/>
    <property type="project" value="UniProtKB-EC"/>
</dbReference>
<dbReference type="EMBL" id="JBEPLU010000001">
    <property type="protein sequence ID" value="MET3525465.1"/>
    <property type="molecule type" value="Genomic_DNA"/>
</dbReference>
<dbReference type="EC" id="6.1.1.15" evidence="7"/>